<gene>
    <name evidence="1" type="ORF">IU459_32635</name>
</gene>
<organism evidence="1 2">
    <name type="scientific">Nocardia amamiensis</name>
    <dbReference type="NCBI Taxonomy" id="404578"/>
    <lineage>
        <taxon>Bacteria</taxon>
        <taxon>Bacillati</taxon>
        <taxon>Actinomycetota</taxon>
        <taxon>Actinomycetes</taxon>
        <taxon>Mycobacteriales</taxon>
        <taxon>Nocardiaceae</taxon>
        <taxon>Nocardia</taxon>
    </lineage>
</organism>
<sequence>MSAVEILGNFAELATRVEKAGGCLSVQMYDLRELVQAGRLDDGPIGQIKHNLDQAGLAATTLTRQQNDWTLVYTRHSPIGQVILAAGGGHEHSDETLRTAIKKLVASDTAMQSSDREELDALRATVDQIKALVSAI</sequence>
<dbReference type="Proteomes" id="UP000702209">
    <property type="component" value="Unassembled WGS sequence"/>
</dbReference>
<dbReference type="EMBL" id="JADLQX010000040">
    <property type="protein sequence ID" value="MBF6302252.1"/>
    <property type="molecule type" value="Genomic_DNA"/>
</dbReference>
<protein>
    <recommendedName>
        <fullName evidence="3">DNA-binding protein</fullName>
    </recommendedName>
</protein>
<comment type="caution">
    <text evidence="1">The sequence shown here is derived from an EMBL/GenBank/DDBJ whole genome shotgun (WGS) entry which is preliminary data.</text>
</comment>
<reference evidence="1 2" key="1">
    <citation type="submission" date="2020-10" db="EMBL/GenBank/DDBJ databases">
        <title>Identification of Nocardia species via Next-generation sequencing and recognition of intraspecies genetic diversity.</title>
        <authorList>
            <person name="Li P."/>
            <person name="Li P."/>
            <person name="Lu B."/>
        </authorList>
    </citation>
    <scope>NUCLEOTIDE SEQUENCE [LARGE SCALE GENOMIC DNA]</scope>
    <source>
        <strain evidence="1 2">BJ06-0157</strain>
    </source>
</reference>
<dbReference type="RefSeq" id="WP_195133442.1">
    <property type="nucleotide sequence ID" value="NZ_JADLQX010000040.1"/>
</dbReference>
<name>A0ABS0D2M5_9NOCA</name>
<evidence type="ECO:0000313" key="2">
    <source>
        <dbReference type="Proteomes" id="UP000702209"/>
    </source>
</evidence>
<proteinExistence type="predicted"/>
<keyword evidence="2" id="KW-1185">Reference proteome</keyword>
<evidence type="ECO:0008006" key="3">
    <source>
        <dbReference type="Google" id="ProtNLM"/>
    </source>
</evidence>
<accession>A0ABS0D2M5</accession>
<evidence type="ECO:0000313" key="1">
    <source>
        <dbReference type="EMBL" id="MBF6302252.1"/>
    </source>
</evidence>